<feature type="domain" description="Peptidase S26" evidence="8">
    <location>
        <begin position="130"/>
        <end position="289"/>
    </location>
</feature>
<keyword evidence="7" id="KW-0812">Transmembrane</keyword>
<dbReference type="CDD" id="cd06530">
    <property type="entry name" value="S26_SPase_I"/>
    <property type="match status" value="2"/>
</dbReference>
<evidence type="ECO:0000313" key="10">
    <source>
        <dbReference type="Proteomes" id="UP000256779"/>
    </source>
</evidence>
<dbReference type="GO" id="GO:0016020">
    <property type="term" value="C:membrane"/>
    <property type="evidence" value="ECO:0007669"/>
    <property type="project" value="UniProtKB-SubCell"/>
</dbReference>
<keyword evidence="10" id="KW-1185">Reference proteome</keyword>
<evidence type="ECO:0000256" key="1">
    <source>
        <dbReference type="ARBA" id="ARBA00000677"/>
    </source>
</evidence>
<feature type="active site" evidence="6">
    <location>
        <position position="256"/>
    </location>
</feature>
<dbReference type="InterPro" id="IPR043739">
    <property type="entry name" value="DUF5684"/>
</dbReference>
<evidence type="ECO:0000256" key="5">
    <source>
        <dbReference type="ARBA" id="ARBA00022801"/>
    </source>
</evidence>
<feature type="transmembrane region" description="Helical" evidence="7">
    <location>
        <begin position="59"/>
        <end position="78"/>
    </location>
</feature>
<feature type="transmembrane region" description="Helical" evidence="7">
    <location>
        <begin position="131"/>
        <end position="150"/>
    </location>
</feature>
<dbReference type="GO" id="GO:0004252">
    <property type="term" value="F:serine-type endopeptidase activity"/>
    <property type="evidence" value="ECO:0007669"/>
    <property type="project" value="InterPro"/>
</dbReference>
<dbReference type="GO" id="GO:0006465">
    <property type="term" value="P:signal peptide processing"/>
    <property type="evidence" value="ECO:0007669"/>
    <property type="project" value="InterPro"/>
</dbReference>
<dbReference type="InterPro" id="IPR000223">
    <property type="entry name" value="Pept_S26A_signal_pept_1"/>
</dbReference>
<gene>
    <name evidence="9" type="ORF">C7460_11595</name>
</gene>
<dbReference type="GO" id="GO:0009003">
    <property type="term" value="F:signal peptidase activity"/>
    <property type="evidence" value="ECO:0007669"/>
    <property type="project" value="UniProtKB-EC"/>
</dbReference>
<dbReference type="Gene3D" id="2.10.109.10">
    <property type="entry name" value="Umud Fragment, subunit A"/>
    <property type="match status" value="2"/>
</dbReference>
<evidence type="ECO:0000259" key="8">
    <source>
        <dbReference type="Pfam" id="PF10502"/>
    </source>
</evidence>
<name>A0A3D9L0D5_MARFU</name>
<feature type="transmembrane region" description="Helical" evidence="7">
    <location>
        <begin position="90"/>
        <end position="110"/>
    </location>
</feature>
<accession>A0A3D9L0D5</accession>
<dbReference type="EC" id="3.4.21.89" evidence="3 7"/>
<feature type="domain" description="Peptidase S26" evidence="8">
    <location>
        <begin position="427"/>
        <end position="464"/>
    </location>
</feature>
<organism evidence="9 10">
    <name type="scientific">Marinoscillum furvescens DSM 4134</name>
    <dbReference type="NCBI Taxonomy" id="1122208"/>
    <lineage>
        <taxon>Bacteria</taxon>
        <taxon>Pseudomonadati</taxon>
        <taxon>Bacteroidota</taxon>
        <taxon>Cytophagia</taxon>
        <taxon>Cytophagales</taxon>
        <taxon>Reichenbachiellaceae</taxon>
        <taxon>Marinoscillum</taxon>
    </lineage>
</organism>
<evidence type="ECO:0000256" key="7">
    <source>
        <dbReference type="RuleBase" id="RU362042"/>
    </source>
</evidence>
<feature type="active site" evidence="6">
    <location>
        <position position="160"/>
    </location>
</feature>
<dbReference type="RefSeq" id="WP_221409544.1">
    <property type="nucleotide sequence ID" value="NZ_QREG01000015.1"/>
</dbReference>
<comment type="caution">
    <text evidence="9">The sequence shown here is derived from an EMBL/GenBank/DDBJ whole genome shotgun (WGS) entry which is preliminary data.</text>
</comment>
<protein>
    <recommendedName>
        <fullName evidence="4 7">Signal peptidase I</fullName>
        <ecNumber evidence="3 7">3.4.21.89</ecNumber>
    </recommendedName>
</protein>
<comment type="similarity">
    <text evidence="2 7">Belongs to the peptidase S26 family.</text>
</comment>
<dbReference type="InterPro" id="IPR019758">
    <property type="entry name" value="Pept_S26A_signal_pept_1_CS"/>
</dbReference>
<dbReference type="EMBL" id="QREG01000015">
    <property type="protein sequence ID" value="RED96204.1"/>
    <property type="molecule type" value="Genomic_DNA"/>
</dbReference>
<keyword evidence="7" id="KW-1133">Transmembrane helix</keyword>
<dbReference type="PRINTS" id="PR00727">
    <property type="entry name" value="LEADERPTASE"/>
</dbReference>
<dbReference type="Pfam" id="PF18936">
    <property type="entry name" value="DUF5684"/>
    <property type="match status" value="1"/>
</dbReference>
<comment type="subcellular location">
    <subcellularLocation>
        <location evidence="7">Membrane</location>
        <topology evidence="7">Single-pass type II membrane protein</topology>
    </subcellularLocation>
</comment>
<dbReference type="InterPro" id="IPR019533">
    <property type="entry name" value="Peptidase_S26"/>
</dbReference>
<dbReference type="PANTHER" id="PTHR43390">
    <property type="entry name" value="SIGNAL PEPTIDASE I"/>
    <property type="match status" value="1"/>
</dbReference>
<reference evidence="9 10" key="1">
    <citation type="submission" date="2018-07" db="EMBL/GenBank/DDBJ databases">
        <title>Genomic Encyclopedia of Type Strains, Phase IV (KMG-IV): sequencing the most valuable type-strain genomes for metagenomic binning, comparative biology and taxonomic classification.</title>
        <authorList>
            <person name="Goeker M."/>
        </authorList>
    </citation>
    <scope>NUCLEOTIDE SEQUENCE [LARGE SCALE GENOMIC DNA]</scope>
    <source>
        <strain evidence="9 10">DSM 4134</strain>
    </source>
</reference>
<dbReference type="InterPro" id="IPR036286">
    <property type="entry name" value="LexA/Signal_pep-like_sf"/>
</dbReference>
<dbReference type="SUPFAM" id="SSF51306">
    <property type="entry name" value="LexA/Signal peptidase"/>
    <property type="match status" value="1"/>
</dbReference>
<proteinExistence type="inferred from homology"/>
<evidence type="ECO:0000256" key="2">
    <source>
        <dbReference type="ARBA" id="ARBA00009370"/>
    </source>
</evidence>
<dbReference type="Proteomes" id="UP000256779">
    <property type="component" value="Unassembled WGS sequence"/>
</dbReference>
<dbReference type="PANTHER" id="PTHR43390:SF1">
    <property type="entry name" value="CHLOROPLAST PROCESSING PEPTIDASE"/>
    <property type="match status" value="1"/>
</dbReference>
<keyword evidence="7" id="KW-0645">Protease</keyword>
<sequence length="486" mass="56828">MYLNDFSLTFTIIFVLGWYLLQSLSYYKFFEKAGQPGWIGFVPFYNYYIHLEIVGRPKWWIILFFVPVVNFFIALTIHLDLLKSFGRYTYVDQALGVILAPFYMMYVAWGDTSYQGKAAEMPKRKRTVGQEWFEAIVFAVFAATFIRWIFMEAYVIPTPSMERSLLVGDFLFVSKINYGPRTPKTPLQVPLTHAKIWGTEIPSYIESVKLPQFRLPSLSKVERNDVVVFNYPVNDQYNRRPDGDYHPLDLKTHYIKRCVAIPGDEIEVRNGQVYINGEMGENPELMQHRYFIETDQVIRDRVFTNYKIWEYGPAATPDGRKGYVALTTSTAAKQLEALDFIKSAEPMFMDKDNAEPRIFPDSRYFRWNADHFGPLKIPGRGFTIDVDEYTLAKYGSTIKNYEDLDDVEIDVDKLIIDGQEVSSYTFTKDYYFMMGDNRHNSEDSRYWGFVSEDYIVGEASFIWMSLDDKGSFLSKIRWSRLFQPIE</sequence>
<comment type="caution">
    <text evidence="7">Lacks conserved residue(s) required for the propagation of feature annotation.</text>
</comment>
<evidence type="ECO:0000256" key="3">
    <source>
        <dbReference type="ARBA" id="ARBA00013208"/>
    </source>
</evidence>
<evidence type="ECO:0000256" key="4">
    <source>
        <dbReference type="ARBA" id="ARBA00019232"/>
    </source>
</evidence>
<dbReference type="Pfam" id="PF10502">
    <property type="entry name" value="Peptidase_S26"/>
    <property type="match status" value="2"/>
</dbReference>
<dbReference type="AlphaFoldDB" id="A0A3D9L0D5"/>
<dbReference type="PROSITE" id="PS00761">
    <property type="entry name" value="SPASE_I_3"/>
    <property type="match status" value="1"/>
</dbReference>
<evidence type="ECO:0000313" key="9">
    <source>
        <dbReference type="EMBL" id="RED96204.1"/>
    </source>
</evidence>
<evidence type="ECO:0000256" key="6">
    <source>
        <dbReference type="PIRSR" id="PIRSR600223-1"/>
    </source>
</evidence>
<keyword evidence="7" id="KW-0472">Membrane</keyword>
<keyword evidence="5 7" id="KW-0378">Hydrolase</keyword>
<feature type="transmembrane region" description="Helical" evidence="7">
    <location>
        <begin position="6"/>
        <end position="27"/>
    </location>
</feature>
<dbReference type="NCBIfam" id="TIGR02227">
    <property type="entry name" value="sigpep_I_bact"/>
    <property type="match status" value="2"/>
</dbReference>
<comment type="catalytic activity">
    <reaction evidence="1 7">
        <text>Cleavage of hydrophobic, N-terminal signal or leader sequences from secreted and periplasmic proteins.</text>
        <dbReference type="EC" id="3.4.21.89"/>
    </reaction>
</comment>